<accession>A0A0A8Z864</accession>
<reference evidence="1" key="1">
    <citation type="submission" date="2014-09" db="EMBL/GenBank/DDBJ databases">
        <authorList>
            <person name="Magalhaes I.L.F."/>
            <person name="Oliveira U."/>
            <person name="Santos F.R."/>
            <person name="Vidigal T.H.D.A."/>
            <person name="Brescovit A.D."/>
            <person name="Santos A.J."/>
        </authorList>
    </citation>
    <scope>NUCLEOTIDE SEQUENCE</scope>
    <source>
        <tissue evidence="1">Shoot tissue taken approximately 20 cm above the soil surface</tissue>
    </source>
</reference>
<dbReference type="EMBL" id="GBRH01262321">
    <property type="protein sequence ID" value="JAD35574.1"/>
    <property type="molecule type" value="Transcribed_RNA"/>
</dbReference>
<proteinExistence type="predicted"/>
<organism evidence="1">
    <name type="scientific">Arundo donax</name>
    <name type="common">Giant reed</name>
    <name type="synonym">Donax arundinaceus</name>
    <dbReference type="NCBI Taxonomy" id="35708"/>
    <lineage>
        <taxon>Eukaryota</taxon>
        <taxon>Viridiplantae</taxon>
        <taxon>Streptophyta</taxon>
        <taxon>Embryophyta</taxon>
        <taxon>Tracheophyta</taxon>
        <taxon>Spermatophyta</taxon>
        <taxon>Magnoliopsida</taxon>
        <taxon>Liliopsida</taxon>
        <taxon>Poales</taxon>
        <taxon>Poaceae</taxon>
        <taxon>PACMAD clade</taxon>
        <taxon>Arundinoideae</taxon>
        <taxon>Arundineae</taxon>
        <taxon>Arundo</taxon>
    </lineage>
</organism>
<dbReference type="AlphaFoldDB" id="A0A0A8Z864"/>
<sequence>MKGELSMGVAIAVTTSLWPRITPASTRDSCAPAMEVRRVRAWEAASERGAWRQRRRWGESKEGGPGRKAWALIQGRRGALGFVWVSRAVKCFREEITAVECARTGAD</sequence>
<name>A0A0A8Z864_ARUDO</name>
<protein>
    <submittedName>
        <fullName evidence="1">Uncharacterized protein</fullName>
    </submittedName>
</protein>
<reference evidence="1" key="2">
    <citation type="journal article" date="2015" name="Data Brief">
        <title>Shoot transcriptome of the giant reed, Arundo donax.</title>
        <authorList>
            <person name="Barrero R.A."/>
            <person name="Guerrero F.D."/>
            <person name="Moolhuijzen P."/>
            <person name="Goolsby J.A."/>
            <person name="Tidwell J."/>
            <person name="Bellgard S.E."/>
            <person name="Bellgard M.I."/>
        </authorList>
    </citation>
    <scope>NUCLEOTIDE SEQUENCE</scope>
    <source>
        <tissue evidence="1">Shoot tissue taken approximately 20 cm above the soil surface</tissue>
    </source>
</reference>
<evidence type="ECO:0000313" key="1">
    <source>
        <dbReference type="EMBL" id="JAD35574.1"/>
    </source>
</evidence>